<protein>
    <submittedName>
        <fullName evidence="2">Uncharacterized protein</fullName>
    </submittedName>
</protein>
<proteinExistence type="predicted"/>
<keyword evidence="1" id="KW-1185">Reference proteome</keyword>
<evidence type="ECO:0000313" key="1">
    <source>
        <dbReference type="Proteomes" id="UP000095283"/>
    </source>
</evidence>
<name>A0A1I7X263_HETBA</name>
<dbReference type="AlphaFoldDB" id="A0A1I7X263"/>
<accession>A0A1I7X263</accession>
<dbReference type="WBParaSite" id="Hba_11549">
    <property type="protein sequence ID" value="Hba_11549"/>
    <property type="gene ID" value="Hba_11549"/>
</dbReference>
<sequence length="79" mass="9305">MVTDLQWFSTPVCQPNRNNDAIEYTYNFTKPRNSQLCSGSGWLQRETAADLCLPNETDSICKWRHRMRQMTDGSRVMRF</sequence>
<dbReference type="Proteomes" id="UP000095283">
    <property type="component" value="Unplaced"/>
</dbReference>
<reference evidence="2" key="1">
    <citation type="submission" date="2016-11" db="UniProtKB">
        <authorList>
            <consortium name="WormBaseParasite"/>
        </authorList>
    </citation>
    <scope>IDENTIFICATION</scope>
</reference>
<organism evidence="1 2">
    <name type="scientific">Heterorhabditis bacteriophora</name>
    <name type="common">Entomopathogenic nematode worm</name>
    <dbReference type="NCBI Taxonomy" id="37862"/>
    <lineage>
        <taxon>Eukaryota</taxon>
        <taxon>Metazoa</taxon>
        <taxon>Ecdysozoa</taxon>
        <taxon>Nematoda</taxon>
        <taxon>Chromadorea</taxon>
        <taxon>Rhabditida</taxon>
        <taxon>Rhabditina</taxon>
        <taxon>Rhabditomorpha</taxon>
        <taxon>Strongyloidea</taxon>
        <taxon>Heterorhabditidae</taxon>
        <taxon>Heterorhabditis</taxon>
    </lineage>
</organism>
<evidence type="ECO:0000313" key="2">
    <source>
        <dbReference type="WBParaSite" id="Hba_11549"/>
    </source>
</evidence>